<dbReference type="InterPro" id="IPR035625">
    <property type="entry name" value="Tfc3-like_eWH"/>
</dbReference>
<dbReference type="InterPro" id="IPR056467">
    <property type="entry name" value="eWH_GTF3C1"/>
</dbReference>
<dbReference type="AlphaFoldDB" id="A0A5J5DPS6"/>
<dbReference type="InterPro" id="IPR044210">
    <property type="entry name" value="Tfc3-like"/>
</dbReference>
<feature type="compositionally biased region" description="Acidic residues" evidence="1">
    <location>
        <begin position="139"/>
        <end position="151"/>
    </location>
</feature>
<dbReference type="PANTHER" id="PTHR15180">
    <property type="entry name" value="GENERAL TRANSCRIPTION FACTOR 3C POLYPEPTIDE 1"/>
    <property type="match status" value="1"/>
</dbReference>
<dbReference type="GO" id="GO:0003677">
    <property type="term" value="F:DNA binding"/>
    <property type="evidence" value="ECO:0007669"/>
    <property type="project" value="InterPro"/>
</dbReference>
<evidence type="ECO:0000313" key="4">
    <source>
        <dbReference type="Proteomes" id="UP000327493"/>
    </source>
</evidence>
<proteinExistence type="predicted"/>
<evidence type="ECO:0000256" key="1">
    <source>
        <dbReference type="SAM" id="MobiDB-lite"/>
    </source>
</evidence>
<name>A0A5J5DPS6_9PERO</name>
<dbReference type="CDD" id="cd16169">
    <property type="entry name" value="Tau138_eWH"/>
    <property type="match status" value="1"/>
</dbReference>
<keyword evidence="4" id="KW-1185">Reference proteome</keyword>
<feature type="compositionally biased region" description="Low complexity" evidence="1">
    <location>
        <begin position="257"/>
        <end position="266"/>
    </location>
</feature>
<organism evidence="3 4">
    <name type="scientific">Etheostoma spectabile</name>
    <name type="common">orangethroat darter</name>
    <dbReference type="NCBI Taxonomy" id="54343"/>
    <lineage>
        <taxon>Eukaryota</taxon>
        <taxon>Metazoa</taxon>
        <taxon>Chordata</taxon>
        <taxon>Craniata</taxon>
        <taxon>Vertebrata</taxon>
        <taxon>Euteleostomi</taxon>
        <taxon>Actinopterygii</taxon>
        <taxon>Neopterygii</taxon>
        <taxon>Teleostei</taxon>
        <taxon>Neoteleostei</taxon>
        <taxon>Acanthomorphata</taxon>
        <taxon>Eupercaria</taxon>
        <taxon>Perciformes</taxon>
        <taxon>Percoidei</taxon>
        <taxon>Percidae</taxon>
        <taxon>Etheostomatinae</taxon>
        <taxon>Etheostoma</taxon>
    </lineage>
</organism>
<dbReference type="Pfam" id="PF24101">
    <property type="entry name" value="WHD_GTF3C1"/>
    <property type="match status" value="1"/>
</dbReference>
<gene>
    <name evidence="3" type="ORF">FQN60_012405</name>
</gene>
<dbReference type="EMBL" id="VOFY01000002">
    <property type="protein sequence ID" value="KAA8595270.1"/>
    <property type="molecule type" value="Genomic_DNA"/>
</dbReference>
<feature type="region of interest" description="Disordered" evidence="1">
    <location>
        <begin position="256"/>
        <end position="398"/>
    </location>
</feature>
<protein>
    <recommendedName>
        <fullName evidence="2">GTF3C1 extended winged-helix domain-containing protein</fullName>
    </recommendedName>
</protein>
<dbReference type="Proteomes" id="UP000327493">
    <property type="component" value="Chromosome 2"/>
</dbReference>
<sequence>MRKALVRHGLLSMQSYVTRLKSGSQAGQQQHSILLLLKRFHVNRRTKYDILMEYVSNFLQQSPGQFSTMLTLKDLLNVDEGTFKRVFQYMRSAKLVEYCQYPLEDLDPGAGPCTNKKGNKVLVRCLRLLKPYTGKSVAEDDDDEDEDEDDDGAARRQALPSEGQIMESDVLTQAYHIVISCGPKGIPQRGIVSRMNVGKLESRMICRRLEREGLIKGFMEDEGRQRTTKFISHKCFGVSDKLQQFAKEQERKKLLYSSAPQTSDAAPPTPTTPPMSKAKENSKTSAAKKVKKAVRGRNKDAEEAEQTCSDGEEDTAAEGLVGKEGEAGGNGTSAGEKSSVETNRTQPDIPIVQLTPAESDTPACSNSTTSVTLDSVSPTPTAEQARVEDEESNSSTASTLLQSELLNADDNPVENNIVLVKDVCKPRKIINDDEKQDGSSSKCCKKTIIRLVDSLSREGLLKVYKTTIIQDGITKNIEMVVHPSFSPKMT</sequence>
<reference evidence="3 4" key="1">
    <citation type="submission" date="2019-08" db="EMBL/GenBank/DDBJ databases">
        <title>A chromosome-level genome assembly, high-density linkage maps, and genome scans reveal the genomic architecture of hybrid incompatibilities underlying speciation via character displacement in darters (Percidae: Etheostominae).</title>
        <authorList>
            <person name="Moran R.L."/>
            <person name="Catchen J.M."/>
            <person name="Fuller R.C."/>
        </authorList>
    </citation>
    <scope>NUCLEOTIDE SEQUENCE [LARGE SCALE GENOMIC DNA]</scope>
    <source>
        <strain evidence="3">EspeVRDwgs_2016</strain>
        <tissue evidence="3">Muscle</tissue>
    </source>
</reference>
<dbReference type="GO" id="GO:0042791">
    <property type="term" value="P:5S class rRNA transcription by RNA polymerase III"/>
    <property type="evidence" value="ECO:0007669"/>
    <property type="project" value="TreeGrafter"/>
</dbReference>
<feature type="domain" description="GTF3C1 extended winged-helix" evidence="2">
    <location>
        <begin position="427"/>
        <end position="487"/>
    </location>
</feature>
<dbReference type="GO" id="GO:0000127">
    <property type="term" value="C:transcription factor TFIIIC complex"/>
    <property type="evidence" value="ECO:0007669"/>
    <property type="project" value="InterPro"/>
</dbReference>
<dbReference type="PANTHER" id="PTHR15180:SF1">
    <property type="entry name" value="GENERAL TRANSCRIPTION FACTOR 3C POLYPEPTIDE 1"/>
    <property type="match status" value="1"/>
</dbReference>
<feature type="compositionally biased region" description="Polar residues" evidence="1">
    <location>
        <begin position="356"/>
        <end position="382"/>
    </location>
</feature>
<feature type="compositionally biased region" description="Polar residues" evidence="1">
    <location>
        <begin position="333"/>
        <end position="346"/>
    </location>
</feature>
<comment type="caution">
    <text evidence="3">The sequence shown here is derived from an EMBL/GenBank/DDBJ whole genome shotgun (WGS) entry which is preliminary data.</text>
</comment>
<evidence type="ECO:0000313" key="3">
    <source>
        <dbReference type="EMBL" id="KAA8595270.1"/>
    </source>
</evidence>
<evidence type="ECO:0000259" key="2">
    <source>
        <dbReference type="Pfam" id="PF24101"/>
    </source>
</evidence>
<accession>A0A5J5DPS6</accession>
<dbReference type="GO" id="GO:0006384">
    <property type="term" value="P:transcription initiation at RNA polymerase III promoter"/>
    <property type="evidence" value="ECO:0007669"/>
    <property type="project" value="InterPro"/>
</dbReference>
<feature type="compositionally biased region" description="Acidic residues" evidence="1">
    <location>
        <begin position="302"/>
        <end position="316"/>
    </location>
</feature>
<feature type="region of interest" description="Disordered" evidence="1">
    <location>
        <begin position="136"/>
        <end position="162"/>
    </location>
</feature>
<feature type="compositionally biased region" description="Basic residues" evidence="1">
    <location>
        <begin position="286"/>
        <end position="296"/>
    </location>
</feature>